<evidence type="ECO:0000256" key="4">
    <source>
        <dbReference type="ARBA" id="ARBA00022679"/>
    </source>
</evidence>
<comment type="catalytic activity">
    <reaction evidence="6">
        <text>cytidine(1402) in 16S rRNA + S-adenosyl-L-methionine = N(4)-methylcytidine(1402) in 16S rRNA + S-adenosyl-L-homocysteine + H(+)</text>
        <dbReference type="Rhea" id="RHEA:42928"/>
        <dbReference type="Rhea" id="RHEA-COMP:10286"/>
        <dbReference type="Rhea" id="RHEA-COMP:10287"/>
        <dbReference type="ChEBI" id="CHEBI:15378"/>
        <dbReference type="ChEBI" id="CHEBI:57856"/>
        <dbReference type="ChEBI" id="CHEBI:59789"/>
        <dbReference type="ChEBI" id="CHEBI:74506"/>
        <dbReference type="ChEBI" id="CHEBI:82748"/>
        <dbReference type="EC" id="2.1.1.199"/>
    </reaction>
</comment>
<evidence type="ECO:0000313" key="9">
    <source>
        <dbReference type="Proteomes" id="UP000177659"/>
    </source>
</evidence>
<dbReference type="GO" id="GO:0005737">
    <property type="term" value="C:cytoplasm"/>
    <property type="evidence" value="ECO:0007669"/>
    <property type="project" value="UniProtKB-SubCell"/>
</dbReference>
<name>A0A1F6D176_9BACT</name>
<dbReference type="GO" id="GO:0071424">
    <property type="term" value="F:rRNA (cytosine-N4-)-methyltransferase activity"/>
    <property type="evidence" value="ECO:0007669"/>
    <property type="project" value="UniProtKB-UniRule"/>
</dbReference>
<dbReference type="SUPFAM" id="SSF81799">
    <property type="entry name" value="Putative methyltransferase TM0872, insert domain"/>
    <property type="match status" value="1"/>
</dbReference>
<dbReference type="AlphaFoldDB" id="A0A1F6D176"/>
<dbReference type="NCBIfam" id="TIGR00006">
    <property type="entry name" value="16S rRNA (cytosine(1402)-N(4))-methyltransferase RsmH"/>
    <property type="match status" value="1"/>
</dbReference>
<comment type="function">
    <text evidence="6">Specifically methylates the N4 position of cytidine in position 1402 (C1402) of 16S rRNA.</text>
</comment>
<keyword evidence="6" id="KW-0963">Cytoplasm</keyword>
<feature type="binding site" evidence="6">
    <location>
        <position position="109"/>
    </location>
    <ligand>
        <name>S-adenosyl-L-methionine</name>
        <dbReference type="ChEBI" id="CHEBI:59789"/>
    </ligand>
</feature>
<evidence type="ECO:0000256" key="6">
    <source>
        <dbReference type="HAMAP-Rule" id="MF_01007"/>
    </source>
</evidence>
<sequence length="306" mass="34171">MDYRLHKSVLLQESILMLDIKPTDVVVDATVGGAGHSSALASHLGESGVLIGLDVDSQAIESAQETLIGVKPTIHLRVENFRNLGTVLQGLSIKAADKYLFDLGWSSIQLESSGRGLSFQKDEPLLMTLSDRVTTSTLTAERIVNEWSEEQIRTIVHSYGDERFAKRIAEAIVRQREISPIATTKELADLILAAVPGWYRNRKTHPATKTFQALRITVNDELDALQEGLRSAQAHLSTGGRIAVISFHSMEDRIVKRMFREWEKEGQGKILTKKPMTPSREEQQENPRSRSAKLRIFENNVTNSIT</sequence>
<proteinExistence type="inferred from homology"/>
<feature type="binding site" evidence="6">
    <location>
        <position position="102"/>
    </location>
    <ligand>
        <name>S-adenosyl-L-methionine</name>
        <dbReference type="ChEBI" id="CHEBI:59789"/>
    </ligand>
</feature>
<dbReference type="InterPro" id="IPR002903">
    <property type="entry name" value="RsmH"/>
</dbReference>
<evidence type="ECO:0000256" key="3">
    <source>
        <dbReference type="ARBA" id="ARBA00022603"/>
    </source>
</evidence>
<dbReference type="EC" id="2.1.1.199" evidence="6"/>
<dbReference type="PANTHER" id="PTHR11265:SF0">
    <property type="entry name" value="12S RRNA N4-METHYLCYTIDINE METHYLTRANSFERASE"/>
    <property type="match status" value="1"/>
</dbReference>
<comment type="subcellular location">
    <subcellularLocation>
        <location evidence="6">Cytoplasm</location>
    </subcellularLocation>
</comment>
<protein>
    <recommendedName>
        <fullName evidence="6">Ribosomal RNA small subunit methyltransferase H</fullName>
        <ecNumber evidence="6">2.1.1.199</ecNumber>
    </recommendedName>
    <alternativeName>
        <fullName evidence="6">16S rRNA m(4)C1402 methyltransferase</fullName>
    </alternativeName>
    <alternativeName>
        <fullName evidence="6">rRNA (cytosine-N(4)-)-methyltransferase RsmH</fullName>
    </alternativeName>
</protein>
<evidence type="ECO:0000256" key="2">
    <source>
        <dbReference type="ARBA" id="ARBA00022552"/>
    </source>
</evidence>
<dbReference type="InterPro" id="IPR023397">
    <property type="entry name" value="SAM-dep_MeTrfase_MraW_recog"/>
</dbReference>
<dbReference type="PANTHER" id="PTHR11265">
    <property type="entry name" value="S-ADENOSYL-METHYLTRANSFERASE MRAW"/>
    <property type="match status" value="1"/>
</dbReference>
<feature type="binding site" evidence="6">
    <location>
        <position position="81"/>
    </location>
    <ligand>
        <name>S-adenosyl-L-methionine</name>
        <dbReference type="ChEBI" id="CHEBI:59789"/>
    </ligand>
</feature>
<evidence type="ECO:0000313" key="8">
    <source>
        <dbReference type="EMBL" id="OGG55117.1"/>
    </source>
</evidence>
<keyword evidence="4 6" id="KW-0808">Transferase</keyword>
<dbReference type="Gene3D" id="3.40.50.150">
    <property type="entry name" value="Vaccinia Virus protein VP39"/>
    <property type="match status" value="1"/>
</dbReference>
<gene>
    <name evidence="6" type="primary">rsmH</name>
    <name evidence="8" type="ORF">A3D62_00715</name>
</gene>
<feature type="binding site" evidence="6">
    <location>
        <position position="54"/>
    </location>
    <ligand>
        <name>S-adenosyl-L-methionine</name>
        <dbReference type="ChEBI" id="CHEBI:59789"/>
    </ligand>
</feature>
<feature type="binding site" evidence="6">
    <location>
        <begin position="34"/>
        <end position="36"/>
    </location>
    <ligand>
        <name>S-adenosyl-L-methionine</name>
        <dbReference type="ChEBI" id="CHEBI:59789"/>
    </ligand>
</feature>
<dbReference type="EMBL" id="MFLC01000017">
    <property type="protein sequence ID" value="OGG55117.1"/>
    <property type="molecule type" value="Genomic_DNA"/>
</dbReference>
<keyword evidence="3 6" id="KW-0489">Methyltransferase</keyword>
<dbReference type="GO" id="GO:0070475">
    <property type="term" value="P:rRNA base methylation"/>
    <property type="evidence" value="ECO:0007669"/>
    <property type="project" value="UniProtKB-UniRule"/>
</dbReference>
<evidence type="ECO:0000256" key="7">
    <source>
        <dbReference type="SAM" id="MobiDB-lite"/>
    </source>
</evidence>
<evidence type="ECO:0000256" key="1">
    <source>
        <dbReference type="ARBA" id="ARBA00010396"/>
    </source>
</evidence>
<feature type="compositionally biased region" description="Basic and acidic residues" evidence="7">
    <location>
        <begin position="279"/>
        <end position="288"/>
    </location>
</feature>
<dbReference type="SUPFAM" id="SSF53335">
    <property type="entry name" value="S-adenosyl-L-methionine-dependent methyltransferases"/>
    <property type="match status" value="1"/>
</dbReference>
<dbReference type="Proteomes" id="UP000177659">
    <property type="component" value="Unassembled WGS sequence"/>
</dbReference>
<comment type="caution">
    <text evidence="8">The sequence shown here is derived from an EMBL/GenBank/DDBJ whole genome shotgun (WGS) entry which is preliminary data.</text>
</comment>
<dbReference type="Pfam" id="PF01795">
    <property type="entry name" value="Methyltransf_5"/>
    <property type="match status" value="1"/>
</dbReference>
<dbReference type="PIRSF" id="PIRSF004486">
    <property type="entry name" value="MraW"/>
    <property type="match status" value="1"/>
</dbReference>
<organism evidence="8 9">
    <name type="scientific">Candidatus Kaiserbacteria bacterium RIFCSPHIGHO2_02_FULL_49_11</name>
    <dbReference type="NCBI Taxonomy" id="1798489"/>
    <lineage>
        <taxon>Bacteria</taxon>
        <taxon>Candidatus Kaiseribacteriota</taxon>
    </lineage>
</organism>
<comment type="similarity">
    <text evidence="1 6">Belongs to the methyltransferase superfamily. RsmH family.</text>
</comment>
<keyword evidence="2 6" id="KW-0698">rRNA processing</keyword>
<accession>A0A1F6D176</accession>
<dbReference type="InterPro" id="IPR029063">
    <property type="entry name" value="SAM-dependent_MTases_sf"/>
</dbReference>
<keyword evidence="5 6" id="KW-0949">S-adenosyl-L-methionine</keyword>
<feature type="region of interest" description="Disordered" evidence="7">
    <location>
        <begin position="266"/>
        <end position="306"/>
    </location>
</feature>
<dbReference type="Gene3D" id="1.10.150.170">
    <property type="entry name" value="Putative methyltransferase TM0872, insert domain"/>
    <property type="match status" value="1"/>
</dbReference>
<evidence type="ECO:0000256" key="5">
    <source>
        <dbReference type="ARBA" id="ARBA00022691"/>
    </source>
</evidence>
<reference evidence="8 9" key="1">
    <citation type="journal article" date="2016" name="Nat. Commun.">
        <title>Thousands of microbial genomes shed light on interconnected biogeochemical processes in an aquifer system.</title>
        <authorList>
            <person name="Anantharaman K."/>
            <person name="Brown C.T."/>
            <person name="Hug L.A."/>
            <person name="Sharon I."/>
            <person name="Castelle C.J."/>
            <person name="Probst A.J."/>
            <person name="Thomas B.C."/>
            <person name="Singh A."/>
            <person name="Wilkins M.J."/>
            <person name="Karaoz U."/>
            <person name="Brodie E.L."/>
            <person name="Williams K.H."/>
            <person name="Hubbard S.S."/>
            <person name="Banfield J.F."/>
        </authorList>
    </citation>
    <scope>NUCLEOTIDE SEQUENCE [LARGE SCALE GENOMIC DNA]</scope>
</reference>
<dbReference type="HAMAP" id="MF_01007">
    <property type="entry name" value="16SrRNA_methyltr_H"/>
    <property type="match status" value="1"/>
</dbReference>